<feature type="compositionally biased region" description="Basic and acidic residues" evidence="15">
    <location>
        <begin position="283"/>
        <end position="295"/>
    </location>
</feature>
<feature type="compositionally biased region" description="Acidic residues" evidence="15">
    <location>
        <begin position="311"/>
        <end position="330"/>
    </location>
</feature>
<feature type="region of interest" description="Disordered" evidence="15">
    <location>
        <begin position="53"/>
        <end position="99"/>
    </location>
</feature>
<evidence type="ECO:0000313" key="18">
    <source>
        <dbReference type="EMBL" id="KZT67796.1"/>
    </source>
</evidence>
<evidence type="ECO:0000259" key="16">
    <source>
        <dbReference type="PROSITE" id="PS50800"/>
    </source>
</evidence>
<evidence type="ECO:0000256" key="8">
    <source>
        <dbReference type="ARBA" id="ARBA00022771"/>
    </source>
</evidence>
<evidence type="ECO:0000256" key="10">
    <source>
        <dbReference type="ARBA" id="ARBA00022833"/>
    </source>
</evidence>
<dbReference type="AlphaFoldDB" id="A0A165P5T1"/>
<evidence type="ECO:0000256" key="6">
    <source>
        <dbReference type="ARBA" id="ARBA00022723"/>
    </source>
</evidence>
<dbReference type="PROSITE" id="PS51908">
    <property type="entry name" value="ZF_UBZ4"/>
    <property type="match status" value="1"/>
</dbReference>
<keyword evidence="8 14" id="KW-0863">Zinc-finger</keyword>
<dbReference type="InterPro" id="IPR006642">
    <property type="entry name" value="Rad18_UBZ4"/>
</dbReference>
<accession>A0A165P5T1</accession>
<keyword evidence="19" id="KW-1185">Reference proteome</keyword>
<keyword evidence="12 14" id="KW-0234">DNA repair</keyword>
<dbReference type="GO" id="GO:0006513">
    <property type="term" value="P:protein monoubiquitination"/>
    <property type="evidence" value="ECO:0007669"/>
    <property type="project" value="InterPro"/>
</dbReference>
<evidence type="ECO:0000256" key="7">
    <source>
        <dbReference type="ARBA" id="ARBA00022763"/>
    </source>
</evidence>
<feature type="domain" description="UBZ4-type" evidence="17">
    <location>
        <begin position="103"/>
        <end position="131"/>
    </location>
</feature>
<dbReference type="UniPathway" id="UPA00143"/>
<sequence>CARNCLKDKEECPSCRKPASDTHLRKNVALESAVKAWAAARDFALRLAKREAERLQRDATKDTPRPRKRQRLARSSGGSSSDEVQIVEGPSTSGRPRLRTKNLVDCPVCQRRVPLQIINQHIDSRCKLTAPPSPRRPKGKAKQEWSRILGGTGPPAKGRDRDKDRCVLVCSSSGEYLPTVSYHTLKDKRVQELLHEHGLPTTGDRPAWIRRHRQWVTLYNANLDRAPADRHTPDQLRRALQKWEATEGTATGGASGNGGAGKKKAGEVRDVVAYQTAHRAEFAKLVEAARPKRSPEATGTGEVAGRSDGANGEDETAETQQTDEDEDDGSQDVMNRMRAS</sequence>
<feature type="region of interest" description="Disordered" evidence="15">
    <location>
        <begin position="126"/>
        <end position="161"/>
    </location>
</feature>
<dbReference type="InterPro" id="IPR003034">
    <property type="entry name" value="SAP_dom"/>
</dbReference>
<keyword evidence="10" id="KW-0862">Zinc</keyword>
<keyword evidence="11" id="KW-0238">DNA-binding</keyword>
<keyword evidence="5" id="KW-0808">Transferase</keyword>
<keyword evidence="13" id="KW-0539">Nucleus</keyword>
<keyword evidence="9" id="KW-0833">Ubl conjugation pathway</keyword>
<feature type="domain" description="SAP" evidence="16">
    <location>
        <begin position="182"/>
        <end position="216"/>
    </location>
</feature>
<organism evidence="18 19">
    <name type="scientific">Daedalea quercina L-15889</name>
    <dbReference type="NCBI Taxonomy" id="1314783"/>
    <lineage>
        <taxon>Eukaryota</taxon>
        <taxon>Fungi</taxon>
        <taxon>Dikarya</taxon>
        <taxon>Basidiomycota</taxon>
        <taxon>Agaricomycotina</taxon>
        <taxon>Agaricomycetes</taxon>
        <taxon>Polyporales</taxon>
        <taxon>Fomitopsis</taxon>
    </lineage>
</organism>
<evidence type="ECO:0000256" key="3">
    <source>
        <dbReference type="ARBA" id="ARBA00004906"/>
    </source>
</evidence>
<dbReference type="GO" id="GO:0097505">
    <property type="term" value="C:Rad6-Rad18 complex"/>
    <property type="evidence" value="ECO:0007669"/>
    <property type="project" value="TreeGrafter"/>
</dbReference>
<feature type="non-terminal residue" evidence="18">
    <location>
        <position position="1"/>
    </location>
</feature>
<comment type="catalytic activity">
    <reaction evidence="1">
        <text>S-ubiquitinyl-[E2 ubiquitin-conjugating enzyme]-L-cysteine + [acceptor protein]-L-lysine = [E2 ubiquitin-conjugating enzyme]-L-cysteine + N(6)-ubiquitinyl-[acceptor protein]-L-lysine.</text>
        <dbReference type="EC" id="2.3.2.27"/>
    </reaction>
</comment>
<dbReference type="InterPro" id="IPR013083">
    <property type="entry name" value="Znf_RING/FYVE/PHD"/>
</dbReference>
<reference evidence="18 19" key="1">
    <citation type="journal article" date="2016" name="Mol. Biol. Evol.">
        <title>Comparative Genomics of Early-Diverging Mushroom-Forming Fungi Provides Insights into the Origins of Lignocellulose Decay Capabilities.</title>
        <authorList>
            <person name="Nagy L.G."/>
            <person name="Riley R."/>
            <person name="Tritt A."/>
            <person name="Adam C."/>
            <person name="Daum C."/>
            <person name="Floudas D."/>
            <person name="Sun H."/>
            <person name="Yadav J.S."/>
            <person name="Pangilinan J."/>
            <person name="Larsson K.H."/>
            <person name="Matsuura K."/>
            <person name="Barry K."/>
            <person name="Labutti K."/>
            <person name="Kuo R."/>
            <person name="Ohm R.A."/>
            <person name="Bhattacharya S.S."/>
            <person name="Shirouzu T."/>
            <person name="Yoshinaga Y."/>
            <person name="Martin F.M."/>
            <person name="Grigoriev I.V."/>
            <person name="Hibbett D.S."/>
        </authorList>
    </citation>
    <scope>NUCLEOTIDE SEQUENCE [LARGE SCALE GENOMIC DNA]</scope>
    <source>
        <strain evidence="18 19">L-15889</strain>
    </source>
</reference>
<dbReference type="InterPro" id="IPR039577">
    <property type="entry name" value="Rad18"/>
</dbReference>
<gene>
    <name evidence="18" type="ORF">DAEQUDRAFT_672676</name>
</gene>
<feature type="region of interest" description="Disordered" evidence="15">
    <location>
        <begin position="283"/>
        <end position="340"/>
    </location>
</feature>
<dbReference type="EMBL" id="KV429073">
    <property type="protein sequence ID" value="KZT67796.1"/>
    <property type="molecule type" value="Genomic_DNA"/>
</dbReference>
<evidence type="ECO:0000256" key="4">
    <source>
        <dbReference type="ARBA" id="ARBA00012483"/>
    </source>
</evidence>
<dbReference type="GO" id="GO:0005634">
    <property type="term" value="C:nucleus"/>
    <property type="evidence" value="ECO:0007669"/>
    <property type="project" value="UniProtKB-SubCell"/>
</dbReference>
<dbReference type="Proteomes" id="UP000076727">
    <property type="component" value="Unassembled WGS sequence"/>
</dbReference>
<dbReference type="Gene3D" id="3.30.160.60">
    <property type="entry name" value="Classic Zinc Finger"/>
    <property type="match status" value="1"/>
</dbReference>
<evidence type="ECO:0000256" key="12">
    <source>
        <dbReference type="ARBA" id="ARBA00023204"/>
    </source>
</evidence>
<dbReference type="GO" id="GO:0008270">
    <property type="term" value="F:zinc ion binding"/>
    <property type="evidence" value="ECO:0007669"/>
    <property type="project" value="UniProtKB-KW"/>
</dbReference>
<evidence type="ECO:0000256" key="2">
    <source>
        <dbReference type="ARBA" id="ARBA00004123"/>
    </source>
</evidence>
<evidence type="ECO:0000256" key="11">
    <source>
        <dbReference type="ARBA" id="ARBA00023125"/>
    </source>
</evidence>
<dbReference type="EC" id="2.3.2.27" evidence="4"/>
<keyword evidence="6" id="KW-0479">Metal-binding</keyword>
<name>A0A165P5T1_9APHY</name>
<dbReference type="OrthoDB" id="9049620at2759"/>
<feature type="compositionally biased region" description="Gly residues" evidence="15">
    <location>
        <begin position="250"/>
        <end position="260"/>
    </location>
</feature>
<dbReference type="PANTHER" id="PTHR14134">
    <property type="entry name" value="E3 UBIQUITIN-PROTEIN LIGASE RAD18"/>
    <property type="match status" value="1"/>
</dbReference>
<keyword evidence="7 14" id="KW-0227">DNA damage</keyword>
<protein>
    <recommendedName>
        <fullName evidence="4">RING-type E3 ubiquitin transferase</fullName>
        <ecNumber evidence="4">2.3.2.27</ecNumber>
    </recommendedName>
</protein>
<evidence type="ECO:0000259" key="17">
    <source>
        <dbReference type="PROSITE" id="PS51908"/>
    </source>
</evidence>
<proteinExistence type="predicted"/>
<evidence type="ECO:0000313" key="19">
    <source>
        <dbReference type="Proteomes" id="UP000076727"/>
    </source>
</evidence>
<comment type="subcellular location">
    <subcellularLocation>
        <location evidence="2">Nucleus</location>
    </subcellularLocation>
</comment>
<dbReference type="GO" id="GO:0061630">
    <property type="term" value="F:ubiquitin protein ligase activity"/>
    <property type="evidence" value="ECO:0007669"/>
    <property type="project" value="UniProtKB-EC"/>
</dbReference>
<evidence type="ECO:0000256" key="14">
    <source>
        <dbReference type="PROSITE-ProRule" id="PRU01256"/>
    </source>
</evidence>
<comment type="pathway">
    <text evidence="3">Protein modification; protein ubiquitination.</text>
</comment>
<evidence type="ECO:0000256" key="1">
    <source>
        <dbReference type="ARBA" id="ARBA00000900"/>
    </source>
</evidence>
<dbReference type="GO" id="GO:0003697">
    <property type="term" value="F:single-stranded DNA binding"/>
    <property type="evidence" value="ECO:0007669"/>
    <property type="project" value="InterPro"/>
</dbReference>
<evidence type="ECO:0000256" key="9">
    <source>
        <dbReference type="ARBA" id="ARBA00022786"/>
    </source>
</evidence>
<feature type="compositionally biased region" description="Basic and acidic residues" evidence="15">
    <location>
        <begin position="53"/>
        <end position="65"/>
    </location>
</feature>
<dbReference type="SMART" id="SM00734">
    <property type="entry name" value="ZnF_Rad18"/>
    <property type="match status" value="1"/>
</dbReference>
<evidence type="ECO:0000256" key="5">
    <source>
        <dbReference type="ARBA" id="ARBA00022679"/>
    </source>
</evidence>
<dbReference type="Gene3D" id="3.30.40.10">
    <property type="entry name" value="Zinc/RING finger domain, C3HC4 (zinc finger)"/>
    <property type="match status" value="1"/>
</dbReference>
<dbReference type="GO" id="GO:0006301">
    <property type="term" value="P:DNA damage tolerance"/>
    <property type="evidence" value="ECO:0007669"/>
    <property type="project" value="InterPro"/>
</dbReference>
<evidence type="ECO:0000256" key="13">
    <source>
        <dbReference type="ARBA" id="ARBA00023242"/>
    </source>
</evidence>
<dbReference type="GO" id="GO:0006281">
    <property type="term" value="P:DNA repair"/>
    <property type="evidence" value="ECO:0007669"/>
    <property type="project" value="UniProtKB-KW"/>
</dbReference>
<dbReference type="PROSITE" id="PS50800">
    <property type="entry name" value="SAP"/>
    <property type="match status" value="1"/>
</dbReference>
<dbReference type="PANTHER" id="PTHR14134:SF2">
    <property type="entry name" value="E3 UBIQUITIN-PROTEIN LIGASE RAD18"/>
    <property type="match status" value="1"/>
</dbReference>
<dbReference type="STRING" id="1314783.A0A165P5T1"/>
<evidence type="ECO:0000256" key="15">
    <source>
        <dbReference type="SAM" id="MobiDB-lite"/>
    </source>
</evidence>
<feature type="region of interest" description="Disordered" evidence="15">
    <location>
        <begin position="245"/>
        <end position="265"/>
    </location>
</feature>